<reference evidence="8" key="2">
    <citation type="submission" date="2020-09" db="EMBL/GenBank/DDBJ databases">
        <authorList>
            <person name="Sun Q."/>
            <person name="Kim S."/>
        </authorList>
    </citation>
    <scope>NUCLEOTIDE SEQUENCE</scope>
    <source>
        <strain evidence="8">KCTC 23732</strain>
    </source>
</reference>
<dbReference type="PROSITE" id="PS01215">
    <property type="entry name" value="MRP"/>
    <property type="match status" value="1"/>
</dbReference>
<dbReference type="CDD" id="cd02037">
    <property type="entry name" value="Mrp_NBP35"/>
    <property type="match status" value="1"/>
</dbReference>
<dbReference type="InterPro" id="IPR044304">
    <property type="entry name" value="NUBPL-like"/>
</dbReference>
<feature type="binding site" evidence="7">
    <location>
        <begin position="105"/>
        <end position="112"/>
    </location>
    <ligand>
        <name>ATP</name>
        <dbReference type="ChEBI" id="CHEBI:30616"/>
    </ligand>
</feature>
<reference evidence="8" key="1">
    <citation type="journal article" date="2014" name="Int. J. Syst. Evol. Microbiol.">
        <title>Complete genome sequence of Corynebacterium casei LMG S-19264T (=DSM 44701T), isolated from a smear-ripened cheese.</title>
        <authorList>
            <consortium name="US DOE Joint Genome Institute (JGI-PGF)"/>
            <person name="Walter F."/>
            <person name="Albersmeier A."/>
            <person name="Kalinowski J."/>
            <person name="Ruckert C."/>
        </authorList>
    </citation>
    <scope>NUCLEOTIDE SEQUENCE</scope>
    <source>
        <strain evidence="8">KCTC 23732</strain>
    </source>
</reference>
<keyword evidence="2 7" id="KW-0547">Nucleotide-binding</keyword>
<dbReference type="PANTHER" id="PTHR42961">
    <property type="entry name" value="IRON-SULFUR PROTEIN NUBPL"/>
    <property type="match status" value="1"/>
</dbReference>
<organism evidence="8 9">
    <name type="scientific">Advenella faeciporci</name>
    <dbReference type="NCBI Taxonomy" id="797535"/>
    <lineage>
        <taxon>Bacteria</taxon>
        <taxon>Pseudomonadati</taxon>
        <taxon>Pseudomonadota</taxon>
        <taxon>Betaproteobacteria</taxon>
        <taxon>Burkholderiales</taxon>
        <taxon>Alcaligenaceae</taxon>
    </lineage>
</organism>
<accession>A0A918JPN8</accession>
<dbReference type="FunFam" id="3.40.50.300:FF:000418">
    <property type="entry name" value="Iron-sulfur cluster carrier protein"/>
    <property type="match status" value="1"/>
</dbReference>
<comment type="similarity">
    <text evidence="6 7">Belongs to the Mrp/NBP35 ATP-binding proteins family.</text>
</comment>
<dbReference type="PANTHER" id="PTHR42961:SF2">
    <property type="entry name" value="IRON-SULFUR PROTEIN NUBPL"/>
    <property type="match status" value="1"/>
</dbReference>
<dbReference type="Proteomes" id="UP000608345">
    <property type="component" value="Unassembled WGS sequence"/>
</dbReference>
<keyword evidence="5 7" id="KW-0411">Iron-sulfur</keyword>
<dbReference type="Gene3D" id="3.40.50.300">
    <property type="entry name" value="P-loop containing nucleotide triphosphate hydrolases"/>
    <property type="match status" value="1"/>
</dbReference>
<name>A0A918JPN8_9BURK</name>
<keyword evidence="7" id="KW-0378">Hydrolase</keyword>
<keyword evidence="4 7" id="KW-0408">Iron</keyword>
<dbReference type="AlphaFoldDB" id="A0A918JPN8"/>
<evidence type="ECO:0000256" key="1">
    <source>
        <dbReference type="ARBA" id="ARBA00022723"/>
    </source>
</evidence>
<proteinExistence type="inferred from homology"/>
<dbReference type="InterPro" id="IPR019591">
    <property type="entry name" value="Mrp/NBP35_ATP-bd"/>
</dbReference>
<dbReference type="GO" id="GO:0016226">
    <property type="term" value="P:iron-sulfur cluster assembly"/>
    <property type="evidence" value="ECO:0007669"/>
    <property type="project" value="InterPro"/>
</dbReference>
<dbReference type="GO" id="GO:0046872">
    <property type="term" value="F:metal ion binding"/>
    <property type="evidence" value="ECO:0007669"/>
    <property type="project" value="UniProtKB-KW"/>
</dbReference>
<keyword evidence="9" id="KW-1185">Reference proteome</keyword>
<dbReference type="InterPro" id="IPR000808">
    <property type="entry name" value="Mrp-like_CS"/>
</dbReference>
<dbReference type="HAMAP" id="MF_02040">
    <property type="entry name" value="Mrp_NBP35"/>
    <property type="match status" value="1"/>
</dbReference>
<evidence type="ECO:0000256" key="4">
    <source>
        <dbReference type="ARBA" id="ARBA00023004"/>
    </source>
</evidence>
<evidence type="ECO:0000256" key="7">
    <source>
        <dbReference type="HAMAP-Rule" id="MF_02040"/>
    </source>
</evidence>
<dbReference type="SUPFAM" id="SSF52540">
    <property type="entry name" value="P-loop containing nucleoside triphosphate hydrolases"/>
    <property type="match status" value="1"/>
</dbReference>
<evidence type="ECO:0000256" key="5">
    <source>
        <dbReference type="ARBA" id="ARBA00023014"/>
    </source>
</evidence>
<evidence type="ECO:0000256" key="3">
    <source>
        <dbReference type="ARBA" id="ARBA00022840"/>
    </source>
</evidence>
<keyword evidence="1 7" id="KW-0479">Metal-binding</keyword>
<dbReference type="GO" id="GO:0005524">
    <property type="term" value="F:ATP binding"/>
    <property type="evidence" value="ECO:0007669"/>
    <property type="project" value="UniProtKB-UniRule"/>
</dbReference>
<evidence type="ECO:0000313" key="9">
    <source>
        <dbReference type="Proteomes" id="UP000608345"/>
    </source>
</evidence>
<gene>
    <name evidence="8" type="ORF">GCM10011450_22220</name>
</gene>
<evidence type="ECO:0000256" key="2">
    <source>
        <dbReference type="ARBA" id="ARBA00022741"/>
    </source>
</evidence>
<dbReference type="EMBL" id="BMYS01000017">
    <property type="protein sequence ID" value="GGW91701.1"/>
    <property type="molecule type" value="Genomic_DNA"/>
</dbReference>
<protein>
    <recommendedName>
        <fullName evidence="7">Iron-sulfur cluster carrier protein</fullName>
    </recommendedName>
</protein>
<dbReference type="InterPro" id="IPR033756">
    <property type="entry name" value="YlxH/NBP35"/>
</dbReference>
<dbReference type="GO" id="GO:0051539">
    <property type="term" value="F:4 iron, 4 sulfur cluster binding"/>
    <property type="evidence" value="ECO:0007669"/>
    <property type="project" value="TreeGrafter"/>
</dbReference>
<sequence length="361" mass="38195">MSLQINTILSELQSVQDPLTGMSLAKKFRERDLEIKGNTVEVKLFLGYYPAEDKGNIEQQITDACARAGAAQTRINYLDGIKSHVVQGGLKPIASIKNIIAVASGKGGVGKSTTSVNLALALSQAGAKVGILDADIYGPSQPLMLGVSGKPKSVDGKSMEPLEGHGIAVNSIGFLIDGDAPAILRGPMVAQALEQLLRQTNWPDLDYLIVDMPPGTGDIALTLAQKVPVVGAVIVTTPQDIALADARKGLRMFQKVDVPILGVIENMSMHVCSNCGHVEHLFGHDGGRKMAQELEVPWLGSLPLTLAVREQTDSGNPTVVSDPDSEAAKSYRHIARKLAVGVSDLAVDMSGKFPSVVVKPL</sequence>
<dbReference type="GO" id="GO:0140663">
    <property type="term" value="F:ATP-dependent FeS chaperone activity"/>
    <property type="evidence" value="ECO:0007669"/>
    <property type="project" value="InterPro"/>
</dbReference>
<comment type="subunit">
    <text evidence="7">Homodimer.</text>
</comment>
<dbReference type="RefSeq" id="WP_189385565.1">
    <property type="nucleotide sequence ID" value="NZ_BAABFY010000049.1"/>
</dbReference>
<dbReference type="InterPro" id="IPR034904">
    <property type="entry name" value="FSCA_dom_sf"/>
</dbReference>
<dbReference type="SUPFAM" id="SSF117916">
    <property type="entry name" value="Fe-S cluster assembly (FSCA) domain-like"/>
    <property type="match status" value="1"/>
</dbReference>
<dbReference type="NCBIfam" id="NF008669">
    <property type="entry name" value="PRK11670.1"/>
    <property type="match status" value="1"/>
</dbReference>
<comment type="function">
    <text evidence="7">Binds and transfers iron-sulfur (Fe-S) clusters to target apoproteins. Can hydrolyze ATP.</text>
</comment>
<dbReference type="GO" id="GO:0016887">
    <property type="term" value="F:ATP hydrolysis activity"/>
    <property type="evidence" value="ECO:0007669"/>
    <property type="project" value="UniProtKB-UniRule"/>
</dbReference>
<dbReference type="InterPro" id="IPR027417">
    <property type="entry name" value="P-loop_NTPase"/>
</dbReference>
<evidence type="ECO:0000256" key="6">
    <source>
        <dbReference type="ARBA" id="ARBA00024036"/>
    </source>
</evidence>
<dbReference type="GO" id="GO:0005829">
    <property type="term" value="C:cytosol"/>
    <property type="evidence" value="ECO:0007669"/>
    <property type="project" value="TreeGrafter"/>
</dbReference>
<keyword evidence="3 7" id="KW-0067">ATP-binding</keyword>
<dbReference type="Pfam" id="PF10609">
    <property type="entry name" value="ParA"/>
    <property type="match status" value="1"/>
</dbReference>
<evidence type="ECO:0000313" key="8">
    <source>
        <dbReference type="EMBL" id="GGW91701.1"/>
    </source>
</evidence>
<comment type="caution">
    <text evidence="8">The sequence shown here is derived from an EMBL/GenBank/DDBJ whole genome shotgun (WGS) entry which is preliminary data.</text>
</comment>